<comment type="caution">
    <text evidence="1">The sequence shown here is derived from an EMBL/GenBank/DDBJ whole genome shotgun (WGS) entry which is preliminary data.</text>
</comment>
<evidence type="ECO:0008006" key="3">
    <source>
        <dbReference type="Google" id="ProtNLM"/>
    </source>
</evidence>
<dbReference type="RefSeq" id="WP_379028731.1">
    <property type="nucleotide sequence ID" value="NZ_JBHRXE010000013.1"/>
</dbReference>
<reference evidence="2" key="1">
    <citation type="journal article" date="2019" name="Int. J. Syst. Evol. Microbiol.">
        <title>The Global Catalogue of Microorganisms (GCM) 10K type strain sequencing project: providing services to taxonomists for standard genome sequencing and annotation.</title>
        <authorList>
            <consortium name="The Broad Institute Genomics Platform"/>
            <consortium name="The Broad Institute Genome Sequencing Center for Infectious Disease"/>
            <person name="Wu L."/>
            <person name="Ma J."/>
        </authorList>
    </citation>
    <scope>NUCLEOTIDE SEQUENCE [LARGE SCALE GENOMIC DNA]</scope>
    <source>
        <strain evidence="2">VKM B-3226</strain>
    </source>
</reference>
<dbReference type="Proteomes" id="UP001595596">
    <property type="component" value="Unassembled WGS sequence"/>
</dbReference>
<proteinExistence type="predicted"/>
<accession>A0ABV7S016</accession>
<evidence type="ECO:0000313" key="1">
    <source>
        <dbReference type="EMBL" id="MFC3569127.1"/>
    </source>
</evidence>
<gene>
    <name evidence="1" type="ORF">ACFOMP_06645</name>
</gene>
<protein>
    <recommendedName>
        <fullName evidence="3">Transposase</fullName>
    </recommendedName>
</protein>
<name>A0ABV7S016_9RHOB</name>
<evidence type="ECO:0000313" key="2">
    <source>
        <dbReference type="Proteomes" id="UP001595596"/>
    </source>
</evidence>
<keyword evidence="2" id="KW-1185">Reference proteome</keyword>
<sequence length="166" mass="17730">MAGFAGKCQRQLRHGASLSATAASAMRDHCRARLMFRNSEWSCKSCGRFRRGAGDRLAGWQAVAPARSGRRHRNARRLKGTRITEIDGRERPCGQPGRSLVAAGPRGIASHRGHALKAIESGRRLARSEASATDPATDPATGAAGCAIRAYAAQSLIRPARPPPKP</sequence>
<organism evidence="1 2">
    <name type="scientific">Paracoccus simplex</name>
    <dbReference type="NCBI Taxonomy" id="2086346"/>
    <lineage>
        <taxon>Bacteria</taxon>
        <taxon>Pseudomonadati</taxon>
        <taxon>Pseudomonadota</taxon>
        <taxon>Alphaproteobacteria</taxon>
        <taxon>Rhodobacterales</taxon>
        <taxon>Paracoccaceae</taxon>
        <taxon>Paracoccus</taxon>
    </lineage>
</organism>
<dbReference type="EMBL" id="JBHRXE010000013">
    <property type="protein sequence ID" value="MFC3569127.1"/>
    <property type="molecule type" value="Genomic_DNA"/>
</dbReference>